<dbReference type="SUPFAM" id="SSF52540">
    <property type="entry name" value="P-loop containing nucleoside triphosphate hydrolases"/>
    <property type="match status" value="1"/>
</dbReference>
<protein>
    <recommendedName>
        <fullName evidence="2">NB-ARC domain-containing protein</fullName>
    </recommendedName>
</protein>
<proteinExistence type="predicted"/>
<evidence type="ECO:0000313" key="3">
    <source>
        <dbReference type="EMBL" id="MBX41865.1"/>
    </source>
</evidence>
<dbReference type="GO" id="GO:0006952">
    <property type="term" value="P:defense response"/>
    <property type="evidence" value="ECO:0007669"/>
    <property type="project" value="UniProtKB-KW"/>
</dbReference>
<evidence type="ECO:0000259" key="2">
    <source>
        <dbReference type="Pfam" id="PF00931"/>
    </source>
</evidence>
<evidence type="ECO:0000256" key="1">
    <source>
        <dbReference type="ARBA" id="ARBA00022821"/>
    </source>
</evidence>
<dbReference type="PANTHER" id="PTHR36766">
    <property type="entry name" value="PLANT BROAD-SPECTRUM MILDEW RESISTANCE PROTEIN RPW8"/>
    <property type="match status" value="1"/>
</dbReference>
<dbReference type="PANTHER" id="PTHR36766:SF40">
    <property type="entry name" value="DISEASE RESISTANCE PROTEIN RGA3"/>
    <property type="match status" value="1"/>
</dbReference>
<dbReference type="Pfam" id="PF00931">
    <property type="entry name" value="NB-ARC"/>
    <property type="match status" value="1"/>
</dbReference>
<sequence length="59" mass="6940">MEVLTEKKFFLVLDDVWNKDYIEWKDLQKPLMFGKKGSKILVTSRNQDVANCIKTSPIH</sequence>
<name>A0A2P2NH97_RHIMU</name>
<dbReference type="InterPro" id="IPR027417">
    <property type="entry name" value="P-loop_NTPase"/>
</dbReference>
<dbReference type="InterPro" id="IPR002182">
    <property type="entry name" value="NB-ARC"/>
</dbReference>
<organism evidence="3">
    <name type="scientific">Rhizophora mucronata</name>
    <name type="common">Asiatic mangrove</name>
    <dbReference type="NCBI Taxonomy" id="61149"/>
    <lineage>
        <taxon>Eukaryota</taxon>
        <taxon>Viridiplantae</taxon>
        <taxon>Streptophyta</taxon>
        <taxon>Embryophyta</taxon>
        <taxon>Tracheophyta</taxon>
        <taxon>Spermatophyta</taxon>
        <taxon>Magnoliopsida</taxon>
        <taxon>eudicotyledons</taxon>
        <taxon>Gunneridae</taxon>
        <taxon>Pentapetalae</taxon>
        <taxon>rosids</taxon>
        <taxon>fabids</taxon>
        <taxon>Malpighiales</taxon>
        <taxon>Rhizophoraceae</taxon>
        <taxon>Rhizophora</taxon>
    </lineage>
</organism>
<feature type="domain" description="NB-ARC" evidence="2">
    <location>
        <begin position="2"/>
        <end position="55"/>
    </location>
</feature>
<keyword evidence="1" id="KW-0611">Plant defense</keyword>
<dbReference type="GO" id="GO:0043531">
    <property type="term" value="F:ADP binding"/>
    <property type="evidence" value="ECO:0007669"/>
    <property type="project" value="InterPro"/>
</dbReference>
<reference evidence="3" key="1">
    <citation type="submission" date="2018-02" db="EMBL/GenBank/DDBJ databases">
        <title>Rhizophora mucronata_Transcriptome.</title>
        <authorList>
            <person name="Meera S.P."/>
            <person name="Sreeshan A."/>
            <person name="Augustine A."/>
        </authorList>
    </citation>
    <scope>NUCLEOTIDE SEQUENCE</scope>
    <source>
        <tissue evidence="3">Leaf</tissue>
    </source>
</reference>
<dbReference type="Gene3D" id="3.40.50.300">
    <property type="entry name" value="P-loop containing nucleotide triphosphate hydrolases"/>
    <property type="match status" value="1"/>
</dbReference>
<accession>A0A2P2NH97</accession>
<dbReference type="AlphaFoldDB" id="A0A2P2NH97"/>
<dbReference type="EMBL" id="GGEC01061381">
    <property type="protein sequence ID" value="MBX41865.1"/>
    <property type="molecule type" value="Transcribed_RNA"/>
</dbReference>